<dbReference type="InterPro" id="IPR000594">
    <property type="entry name" value="ThiF_NAD_FAD-bd"/>
</dbReference>
<dbReference type="OrthoDB" id="1930716at2759"/>
<dbReference type="GO" id="GO:0008641">
    <property type="term" value="F:ubiquitin-like modifier activating enzyme activity"/>
    <property type="evidence" value="ECO:0007669"/>
    <property type="project" value="InterPro"/>
</dbReference>
<accession>A0A835M8F6</accession>
<sequence length="94" mass="10475">MESRVASDVFLEEMVGMTKTDVAVQTLSDINPDVVLESYTLNITTMEGFDTFMESLRNQNFGSTANGIGVDLVLSCVDNYEAWMVVNHVTRMDN</sequence>
<dbReference type="Proteomes" id="UP000631114">
    <property type="component" value="Unassembled WGS sequence"/>
</dbReference>
<name>A0A835M8F6_9MAGN</name>
<dbReference type="Gene3D" id="3.40.50.720">
    <property type="entry name" value="NAD(P)-binding Rossmann-like Domain"/>
    <property type="match status" value="1"/>
</dbReference>
<dbReference type="Pfam" id="PF00899">
    <property type="entry name" value="ThiF"/>
    <property type="match status" value="1"/>
</dbReference>
<keyword evidence="3" id="KW-1185">Reference proteome</keyword>
<evidence type="ECO:0000259" key="1">
    <source>
        <dbReference type="Pfam" id="PF00899"/>
    </source>
</evidence>
<dbReference type="SUPFAM" id="SSF69572">
    <property type="entry name" value="Activating enzymes of the ubiquitin-like proteins"/>
    <property type="match status" value="1"/>
</dbReference>
<evidence type="ECO:0000313" key="2">
    <source>
        <dbReference type="EMBL" id="KAF9614516.1"/>
    </source>
</evidence>
<proteinExistence type="predicted"/>
<reference evidence="2 3" key="1">
    <citation type="submission" date="2020-10" db="EMBL/GenBank/DDBJ databases">
        <title>The Coptis chinensis genome and diversification of protoberbering-type alkaloids.</title>
        <authorList>
            <person name="Wang B."/>
            <person name="Shu S."/>
            <person name="Song C."/>
            <person name="Liu Y."/>
        </authorList>
    </citation>
    <scope>NUCLEOTIDE SEQUENCE [LARGE SCALE GENOMIC DNA]</scope>
    <source>
        <strain evidence="2">HL-2020</strain>
        <tissue evidence="2">Leaf</tissue>
    </source>
</reference>
<protein>
    <recommendedName>
        <fullName evidence="1">THIF-type NAD/FAD binding fold domain-containing protein</fullName>
    </recommendedName>
</protein>
<organism evidence="2 3">
    <name type="scientific">Coptis chinensis</name>
    <dbReference type="NCBI Taxonomy" id="261450"/>
    <lineage>
        <taxon>Eukaryota</taxon>
        <taxon>Viridiplantae</taxon>
        <taxon>Streptophyta</taxon>
        <taxon>Embryophyta</taxon>
        <taxon>Tracheophyta</taxon>
        <taxon>Spermatophyta</taxon>
        <taxon>Magnoliopsida</taxon>
        <taxon>Ranunculales</taxon>
        <taxon>Ranunculaceae</taxon>
        <taxon>Coptidoideae</taxon>
        <taxon>Coptis</taxon>
    </lineage>
</organism>
<feature type="domain" description="THIF-type NAD/FAD binding fold" evidence="1">
    <location>
        <begin position="10"/>
        <end position="89"/>
    </location>
</feature>
<dbReference type="EMBL" id="JADFTS010000003">
    <property type="protein sequence ID" value="KAF9614516.1"/>
    <property type="molecule type" value="Genomic_DNA"/>
</dbReference>
<comment type="caution">
    <text evidence="2">The sequence shown here is derived from an EMBL/GenBank/DDBJ whole genome shotgun (WGS) entry which is preliminary data.</text>
</comment>
<dbReference type="InterPro" id="IPR035985">
    <property type="entry name" value="Ubiquitin-activating_enz"/>
</dbReference>
<gene>
    <name evidence="2" type="ORF">IFM89_018986</name>
</gene>
<dbReference type="AlphaFoldDB" id="A0A835M8F6"/>
<evidence type="ECO:0000313" key="3">
    <source>
        <dbReference type="Proteomes" id="UP000631114"/>
    </source>
</evidence>